<dbReference type="EnsemblMetazoa" id="MESCA000188-RA">
    <property type="protein sequence ID" value="MESCA000188-PA"/>
    <property type="gene ID" value="MESCA000188"/>
</dbReference>
<evidence type="ECO:0000313" key="3">
    <source>
        <dbReference type="Proteomes" id="UP000015102"/>
    </source>
</evidence>
<proteinExistence type="predicted"/>
<dbReference type="InterPro" id="IPR027328">
    <property type="entry name" value="MAPRE"/>
</dbReference>
<dbReference type="GO" id="GO:0008017">
    <property type="term" value="F:microtubule binding"/>
    <property type="evidence" value="ECO:0007669"/>
    <property type="project" value="InterPro"/>
</dbReference>
<protein>
    <recommendedName>
        <fullName evidence="1">Calponin-homology (CH) domain-containing protein</fullName>
    </recommendedName>
</protein>
<organism evidence="2 3">
    <name type="scientific">Megaselia scalaris</name>
    <name type="common">Humpbacked fly</name>
    <name type="synonym">Phora scalaris</name>
    <dbReference type="NCBI Taxonomy" id="36166"/>
    <lineage>
        <taxon>Eukaryota</taxon>
        <taxon>Metazoa</taxon>
        <taxon>Ecdysozoa</taxon>
        <taxon>Arthropoda</taxon>
        <taxon>Hexapoda</taxon>
        <taxon>Insecta</taxon>
        <taxon>Pterygota</taxon>
        <taxon>Neoptera</taxon>
        <taxon>Endopterygota</taxon>
        <taxon>Diptera</taxon>
        <taxon>Brachycera</taxon>
        <taxon>Muscomorpha</taxon>
        <taxon>Platypezoidea</taxon>
        <taxon>Phoridae</taxon>
        <taxon>Megaseliini</taxon>
        <taxon>Megaselia</taxon>
    </lineage>
</organism>
<dbReference type="EMBL" id="CAQQ02166210">
    <property type="status" value="NOT_ANNOTATED_CDS"/>
    <property type="molecule type" value="Genomic_DNA"/>
</dbReference>
<feature type="domain" description="Calponin-homology (CH)" evidence="1">
    <location>
        <begin position="29"/>
        <end position="131"/>
    </location>
</feature>
<keyword evidence="3" id="KW-1185">Reference proteome</keyword>
<reference evidence="3" key="1">
    <citation type="submission" date="2013-02" db="EMBL/GenBank/DDBJ databases">
        <authorList>
            <person name="Hughes D."/>
        </authorList>
    </citation>
    <scope>NUCLEOTIDE SEQUENCE</scope>
    <source>
        <strain>Durham</strain>
        <strain evidence="3">NC isolate 2 -- Noor lab</strain>
    </source>
</reference>
<accession>T1GAD3</accession>
<dbReference type="SUPFAM" id="SSF47576">
    <property type="entry name" value="Calponin-homology domain, CH-domain"/>
    <property type="match status" value="1"/>
</dbReference>
<evidence type="ECO:0000313" key="2">
    <source>
        <dbReference type="EnsemblMetazoa" id="MESCA000188-PA"/>
    </source>
</evidence>
<dbReference type="Gene3D" id="1.10.418.10">
    <property type="entry name" value="Calponin-like domain"/>
    <property type="match status" value="1"/>
</dbReference>
<dbReference type="Pfam" id="PF00307">
    <property type="entry name" value="CH"/>
    <property type="match status" value="1"/>
</dbReference>
<dbReference type="AlphaFoldDB" id="T1GAD3"/>
<evidence type="ECO:0000259" key="1">
    <source>
        <dbReference type="PROSITE" id="PS50021"/>
    </source>
</evidence>
<name>T1GAD3_MEGSC</name>
<dbReference type="PANTHER" id="PTHR10623">
    <property type="entry name" value="MICROTUBULE-ASSOCIATED PROTEIN RP/EB FAMILY MEMBER"/>
    <property type="match status" value="1"/>
</dbReference>
<dbReference type="InterPro" id="IPR001715">
    <property type="entry name" value="CH_dom"/>
</dbReference>
<dbReference type="HOGENOM" id="CLU_1483641_0_0_1"/>
<sequence length="182" mass="21086">MEPGLSKVKARSIKPVPSSNLKVNSKFKILSHREYVKWANELSKRKHYKIEELSSGVAYCIILNNIAPKAMPLKHVKMDPTSKPESIHNLRLLQAALMKLKCEKEIPISNIVEAHYKDNFAFAKWFKQFYDSLIEHKNIDIEPAKIKIEPKAIKIEPTENIDFNLKYEKFIISKGIKNEKKV</sequence>
<dbReference type="PROSITE" id="PS50021">
    <property type="entry name" value="CH"/>
    <property type="match status" value="1"/>
</dbReference>
<dbReference type="InterPro" id="IPR036872">
    <property type="entry name" value="CH_dom_sf"/>
</dbReference>
<dbReference type="Proteomes" id="UP000015102">
    <property type="component" value="Unassembled WGS sequence"/>
</dbReference>
<dbReference type="STRING" id="36166.T1GAD3"/>
<reference evidence="2" key="2">
    <citation type="submission" date="2015-06" db="UniProtKB">
        <authorList>
            <consortium name="EnsemblMetazoa"/>
        </authorList>
    </citation>
    <scope>IDENTIFICATION</scope>
</reference>